<evidence type="ECO:0000313" key="2">
    <source>
        <dbReference type="Proteomes" id="UP001174936"/>
    </source>
</evidence>
<dbReference type="EMBL" id="JAULSV010000007">
    <property type="protein sequence ID" value="KAK0639059.1"/>
    <property type="molecule type" value="Genomic_DNA"/>
</dbReference>
<keyword evidence="2" id="KW-1185">Reference proteome</keyword>
<organism evidence="1 2">
    <name type="scientific">Cercophora newfieldiana</name>
    <dbReference type="NCBI Taxonomy" id="92897"/>
    <lineage>
        <taxon>Eukaryota</taxon>
        <taxon>Fungi</taxon>
        <taxon>Dikarya</taxon>
        <taxon>Ascomycota</taxon>
        <taxon>Pezizomycotina</taxon>
        <taxon>Sordariomycetes</taxon>
        <taxon>Sordariomycetidae</taxon>
        <taxon>Sordariales</taxon>
        <taxon>Lasiosphaeriaceae</taxon>
        <taxon>Cercophora</taxon>
    </lineage>
</organism>
<protein>
    <submittedName>
        <fullName evidence="1">Uncharacterized protein</fullName>
    </submittedName>
</protein>
<proteinExistence type="predicted"/>
<dbReference type="AlphaFoldDB" id="A0AA39XRU1"/>
<comment type="caution">
    <text evidence="1">The sequence shown here is derived from an EMBL/GenBank/DDBJ whole genome shotgun (WGS) entry which is preliminary data.</text>
</comment>
<gene>
    <name evidence="1" type="ORF">B0T16DRAFT_236354</name>
</gene>
<sequence length="85" mass="9512">MTRSCCSDSVLVFRSLPALVKLESAPVPPPPNMSGLSELHSPSIIHHMDDRVRWLNGRASDYDFKKLSGGSRFDPWVDRPLSFCP</sequence>
<dbReference type="Proteomes" id="UP001174936">
    <property type="component" value="Unassembled WGS sequence"/>
</dbReference>
<evidence type="ECO:0000313" key="1">
    <source>
        <dbReference type="EMBL" id="KAK0639059.1"/>
    </source>
</evidence>
<name>A0AA39XRU1_9PEZI</name>
<accession>A0AA39XRU1</accession>
<reference evidence="1" key="1">
    <citation type="submission" date="2023-06" db="EMBL/GenBank/DDBJ databases">
        <title>Genome-scale phylogeny and comparative genomics of the fungal order Sordariales.</title>
        <authorList>
            <consortium name="Lawrence Berkeley National Laboratory"/>
            <person name="Hensen N."/>
            <person name="Bonometti L."/>
            <person name="Westerberg I."/>
            <person name="Brannstrom I.O."/>
            <person name="Guillou S."/>
            <person name="Cros-Aarteil S."/>
            <person name="Calhoun S."/>
            <person name="Haridas S."/>
            <person name="Kuo A."/>
            <person name="Mondo S."/>
            <person name="Pangilinan J."/>
            <person name="Riley R."/>
            <person name="Labutti K."/>
            <person name="Andreopoulos B."/>
            <person name="Lipzen A."/>
            <person name="Chen C."/>
            <person name="Yanf M."/>
            <person name="Daum C."/>
            <person name="Ng V."/>
            <person name="Clum A."/>
            <person name="Steindorff A."/>
            <person name="Ohm R."/>
            <person name="Martin F."/>
            <person name="Silar P."/>
            <person name="Natvig D."/>
            <person name="Lalanne C."/>
            <person name="Gautier V."/>
            <person name="Ament-Velasquez S.L."/>
            <person name="Kruys A."/>
            <person name="Hutchinson M.I."/>
            <person name="Powell A.J."/>
            <person name="Barry K."/>
            <person name="Miller A.N."/>
            <person name="Grigoriev I.V."/>
            <person name="Debuchy R."/>
            <person name="Gladieux P."/>
            <person name="Thoren M.H."/>
            <person name="Johannesson H."/>
        </authorList>
    </citation>
    <scope>NUCLEOTIDE SEQUENCE</scope>
    <source>
        <strain evidence="1">SMH2532-1</strain>
    </source>
</reference>